<reference evidence="14" key="1">
    <citation type="submission" date="2022-06" db="EMBL/GenBank/DDBJ databases">
        <title>Isolation and Genomics of Futiania mangrovii gen. nov., sp. nov., a Rare and Metabolically-versatile member in the Class Alphaproteobacteria.</title>
        <authorList>
            <person name="Liu L."/>
            <person name="Huang W.-C."/>
            <person name="Pan J."/>
            <person name="Li J."/>
            <person name="Huang Y."/>
            <person name="Du H."/>
            <person name="Liu Y."/>
            <person name="Li M."/>
        </authorList>
    </citation>
    <scope>NUCLEOTIDE SEQUENCE</scope>
    <source>
        <strain evidence="14">FT118</strain>
    </source>
</reference>
<keyword evidence="8 13" id="KW-0812">Transmembrane</keyword>
<accession>A0A9J6PIR4</accession>
<evidence type="ECO:0000256" key="9">
    <source>
        <dbReference type="ARBA" id="ARBA00022927"/>
    </source>
</evidence>
<evidence type="ECO:0000256" key="6">
    <source>
        <dbReference type="ARBA" id="ARBA00022448"/>
    </source>
</evidence>
<name>A0A9J6PIR4_9PROT</name>
<keyword evidence="15" id="KW-1185">Reference proteome</keyword>
<evidence type="ECO:0000256" key="10">
    <source>
        <dbReference type="ARBA" id="ARBA00022989"/>
    </source>
</evidence>
<gene>
    <name evidence="14" type="primary">yajC</name>
    <name evidence="14" type="ORF">NJQ99_06065</name>
</gene>
<comment type="subunit">
    <text evidence="4">Part of the SecDF-YidC-YajC translocase complex. The SecDF-YidC-YajC translocase forms a supercomplex with SecYEG, called the holo-translocon (HTL).</text>
</comment>
<dbReference type="SMART" id="SM01323">
    <property type="entry name" value="YajC"/>
    <property type="match status" value="1"/>
</dbReference>
<evidence type="ECO:0000313" key="14">
    <source>
        <dbReference type="EMBL" id="MCP1335970.1"/>
    </source>
</evidence>
<feature type="transmembrane region" description="Helical" evidence="13">
    <location>
        <begin position="20"/>
        <end position="38"/>
    </location>
</feature>
<dbReference type="GO" id="GO:0005886">
    <property type="term" value="C:plasma membrane"/>
    <property type="evidence" value="ECO:0007669"/>
    <property type="project" value="UniProtKB-SubCell"/>
</dbReference>
<comment type="caution">
    <text evidence="14">The sequence shown here is derived from an EMBL/GenBank/DDBJ whole genome shotgun (WGS) entry which is preliminary data.</text>
</comment>
<evidence type="ECO:0000256" key="3">
    <source>
        <dbReference type="ARBA" id="ARBA00006742"/>
    </source>
</evidence>
<evidence type="ECO:0000256" key="13">
    <source>
        <dbReference type="SAM" id="Phobius"/>
    </source>
</evidence>
<evidence type="ECO:0000256" key="7">
    <source>
        <dbReference type="ARBA" id="ARBA00022475"/>
    </source>
</evidence>
<dbReference type="PANTHER" id="PTHR33909">
    <property type="entry name" value="SEC TRANSLOCON ACCESSORY COMPLEX SUBUNIT YAJC"/>
    <property type="match status" value="1"/>
</dbReference>
<comment type="similarity">
    <text evidence="3">Belongs to the YajC family.</text>
</comment>
<dbReference type="RefSeq" id="WP_269331892.1">
    <property type="nucleotide sequence ID" value="NZ_JAMZFT010000001.1"/>
</dbReference>
<dbReference type="NCBIfam" id="TIGR00739">
    <property type="entry name" value="yajC"/>
    <property type="match status" value="1"/>
</dbReference>
<evidence type="ECO:0000256" key="4">
    <source>
        <dbReference type="ARBA" id="ARBA00011718"/>
    </source>
</evidence>
<proteinExistence type="inferred from homology"/>
<dbReference type="PRINTS" id="PR01853">
    <property type="entry name" value="YAJCTRNLCASE"/>
</dbReference>
<dbReference type="EMBL" id="JAMZFT010000001">
    <property type="protein sequence ID" value="MCP1335970.1"/>
    <property type="molecule type" value="Genomic_DNA"/>
</dbReference>
<comment type="function">
    <text evidence="1">The SecYEG-SecDF-YajC-YidC holo-translocon (HTL) protein secretase/insertase is a supercomplex required for protein secretion, insertion of proteins into membranes, and assembly of membrane protein complexes. While the SecYEG complex is essential for assembly of a number of proteins and complexes, the SecDF-YajC-YidC subcomplex facilitates these functions.</text>
</comment>
<evidence type="ECO:0000313" key="15">
    <source>
        <dbReference type="Proteomes" id="UP001055804"/>
    </source>
</evidence>
<evidence type="ECO:0000256" key="2">
    <source>
        <dbReference type="ARBA" id="ARBA00004162"/>
    </source>
</evidence>
<keyword evidence="9" id="KW-0653">Protein transport</keyword>
<evidence type="ECO:0000256" key="11">
    <source>
        <dbReference type="ARBA" id="ARBA00023010"/>
    </source>
</evidence>
<dbReference type="PANTHER" id="PTHR33909:SF1">
    <property type="entry name" value="SEC TRANSLOCON ACCESSORY COMPLEX SUBUNIT YAJC"/>
    <property type="match status" value="1"/>
</dbReference>
<keyword evidence="11" id="KW-0811">Translocation</keyword>
<keyword evidence="6" id="KW-0813">Transport</keyword>
<dbReference type="Proteomes" id="UP001055804">
    <property type="component" value="Unassembled WGS sequence"/>
</dbReference>
<evidence type="ECO:0000256" key="5">
    <source>
        <dbReference type="ARBA" id="ARBA00014962"/>
    </source>
</evidence>
<evidence type="ECO:0000256" key="12">
    <source>
        <dbReference type="ARBA" id="ARBA00023136"/>
    </source>
</evidence>
<keyword evidence="10 13" id="KW-1133">Transmembrane helix</keyword>
<keyword evidence="7" id="KW-1003">Cell membrane</keyword>
<dbReference type="GO" id="GO:0015031">
    <property type="term" value="P:protein transport"/>
    <property type="evidence" value="ECO:0007669"/>
    <property type="project" value="UniProtKB-KW"/>
</dbReference>
<organism evidence="14 15">
    <name type="scientific">Futiania mangrovi</name>
    <dbReference type="NCBI Taxonomy" id="2959716"/>
    <lineage>
        <taxon>Bacteria</taxon>
        <taxon>Pseudomonadati</taxon>
        <taxon>Pseudomonadota</taxon>
        <taxon>Alphaproteobacteria</taxon>
        <taxon>Futianiales</taxon>
        <taxon>Futianiaceae</taxon>
        <taxon>Futiania</taxon>
    </lineage>
</organism>
<evidence type="ECO:0000256" key="1">
    <source>
        <dbReference type="ARBA" id="ARBA00002061"/>
    </source>
</evidence>
<dbReference type="InterPro" id="IPR003849">
    <property type="entry name" value="Preprotein_translocase_YajC"/>
</dbReference>
<sequence length="109" mass="11777">MFVTPAYAQAAGGGGADAFLLQLPFIIAIIAIFYFLLIRPQQKRMKEHRAKIEAVRRGDKIVTGGGILAKVTKVVDDGELEVELADGVRVRIVRSTVADVVSKGEPAEK</sequence>
<evidence type="ECO:0000256" key="8">
    <source>
        <dbReference type="ARBA" id="ARBA00022692"/>
    </source>
</evidence>
<dbReference type="Pfam" id="PF02699">
    <property type="entry name" value="YajC"/>
    <property type="match status" value="1"/>
</dbReference>
<dbReference type="AlphaFoldDB" id="A0A9J6PIR4"/>
<protein>
    <recommendedName>
        <fullName evidence="5">Sec translocon accessory complex subunit YajC</fullName>
    </recommendedName>
</protein>
<keyword evidence="12 13" id="KW-0472">Membrane</keyword>
<comment type="subcellular location">
    <subcellularLocation>
        <location evidence="2">Cell membrane</location>
        <topology evidence="2">Single-pass membrane protein</topology>
    </subcellularLocation>
</comment>